<dbReference type="RefSeq" id="WP_115830498.1">
    <property type="nucleotide sequence ID" value="NZ_QNUL01000005.1"/>
</dbReference>
<dbReference type="AlphaFoldDB" id="A0A3D8YD68"/>
<dbReference type="PANTHER" id="PTHR42879:SF2">
    <property type="entry name" value="3-OXOACYL-[ACYL-CARRIER-PROTEIN] REDUCTASE FABG"/>
    <property type="match status" value="1"/>
</dbReference>
<dbReference type="FunFam" id="3.40.50.720:FF:000084">
    <property type="entry name" value="Short-chain dehydrogenase reductase"/>
    <property type="match status" value="1"/>
</dbReference>
<organism evidence="2 3">
    <name type="scientific">Dyadobacter luteus</name>
    <dbReference type="NCBI Taxonomy" id="2259619"/>
    <lineage>
        <taxon>Bacteria</taxon>
        <taxon>Pseudomonadati</taxon>
        <taxon>Bacteroidota</taxon>
        <taxon>Cytophagia</taxon>
        <taxon>Cytophagales</taxon>
        <taxon>Spirosomataceae</taxon>
        <taxon>Dyadobacter</taxon>
    </lineage>
</organism>
<dbReference type="PANTHER" id="PTHR42879">
    <property type="entry name" value="3-OXOACYL-(ACYL-CARRIER-PROTEIN) REDUCTASE"/>
    <property type="match status" value="1"/>
</dbReference>
<dbReference type="PRINTS" id="PR00081">
    <property type="entry name" value="GDHRDH"/>
</dbReference>
<dbReference type="Gene3D" id="3.40.50.720">
    <property type="entry name" value="NAD(P)-binding Rossmann-like Domain"/>
    <property type="match status" value="1"/>
</dbReference>
<accession>A0A3D8YD68</accession>
<dbReference type="Proteomes" id="UP000256373">
    <property type="component" value="Unassembled WGS sequence"/>
</dbReference>
<dbReference type="OrthoDB" id="9788235at2"/>
<dbReference type="InterPro" id="IPR036291">
    <property type="entry name" value="NAD(P)-bd_dom_sf"/>
</dbReference>
<gene>
    <name evidence="2" type="ORF">DSL64_09445</name>
</gene>
<comment type="caution">
    <text evidence="2">The sequence shown here is derived from an EMBL/GenBank/DDBJ whole genome shotgun (WGS) entry which is preliminary data.</text>
</comment>
<dbReference type="SUPFAM" id="SSF51735">
    <property type="entry name" value="NAD(P)-binding Rossmann-fold domains"/>
    <property type="match status" value="1"/>
</dbReference>
<keyword evidence="3" id="KW-1185">Reference proteome</keyword>
<comment type="similarity">
    <text evidence="1">Belongs to the short-chain dehydrogenases/reductases (SDR) family.</text>
</comment>
<proteinExistence type="inferred from homology"/>
<evidence type="ECO:0000313" key="2">
    <source>
        <dbReference type="EMBL" id="REA62467.1"/>
    </source>
</evidence>
<evidence type="ECO:0000256" key="1">
    <source>
        <dbReference type="ARBA" id="ARBA00006484"/>
    </source>
</evidence>
<dbReference type="Pfam" id="PF13561">
    <property type="entry name" value="adh_short_C2"/>
    <property type="match status" value="1"/>
</dbReference>
<evidence type="ECO:0000313" key="3">
    <source>
        <dbReference type="Proteomes" id="UP000256373"/>
    </source>
</evidence>
<dbReference type="EMBL" id="QNUL01000005">
    <property type="protein sequence ID" value="REA62467.1"/>
    <property type="molecule type" value="Genomic_DNA"/>
</dbReference>
<sequence>MSGQLFNNQVAIVTGAGQGIGFEIARQLALQGADVVLNDADEALASDAARQIREAGGDCFAFAGDASSPELIESLVEEAIRCFGKLTITVANAGITLFGDFFEYPVDNLKKVLDLNLAGSFLLTQASARQMRTQKSGGRILLMSSVVGHQAHQFLAAYAMTKAGLEMLAKNLVIELSPYGITINTVAPGATLTERTLAEDPTYPKIWSAITPMGRPAICEDIANAALFLLSPHSGHITGQSIVVDGGWTAVSPLPDLSNMGGK</sequence>
<dbReference type="CDD" id="cd05233">
    <property type="entry name" value="SDR_c"/>
    <property type="match status" value="1"/>
</dbReference>
<dbReference type="PRINTS" id="PR00080">
    <property type="entry name" value="SDRFAMILY"/>
</dbReference>
<dbReference type="InterPro" id="IPR050259">
    <property type="entry name" value="SDR"/>
</dbReference>
<name>A0A3D8YD68_9BACT</name>
<protein>
    <submittedName>
        <fullName evidence="2">Short-chain dehydrogenase</fullName>
    </submittedName>
</protein>
<reference evidence="2 3" key="1">
    <citation type="submission" date="2018-07" db="EMBL/GenBank/DDBJ databases">
        <title>Dyadobacter roseus sp. nov., isolated from rose rhizosphere soil.</title>
        <authorList>
            <person name="Chen L."/>
        </authorList>
    </citation>
    <scope>NUCLEOTIDE SEQUENCE [LARGE SCALE GENOMIC DNA]</scope>
    <source>
        <strain evidence="2 3">RS19</strain>
    </source>
</reference>
<dbReference type="InterPro" id="IPR002347">
    <property type="entry name" value="SDR_fam"/>
</dbReference>